<name>A0A9Q0BCF7_9HYPO</name>
<evidence type="ECO:0000256" key="4">
    <source>
        <dbReference type="ARBA" id="ARBA00022833"/>
    </source>
</evidence>
<dbReference type="InterPro" id="IPR001818">
    <property type="entry name" value="Pept_M10_metallopeptidase"/>
</dbReference>
<gene>
    <name evidence="6" type="ORF">J7T54_005721</name>
</gene>
<dbReference type="Gene3D" id="3.40.390.10">
    <property type="entry name" value="Collagenase (Catalytic Domain)"/>
    <property type="match status" value="1"/>
</dbReference>
<dbReference type="EMBL" id="JAGIXG020000042">
    <property type="protein sequence ID" value="KAI6779691.1"/>
    <property type="molecule type" value="Genomic_DNA"/>
</dbReference>
<reference evidence="6" key="2">
    <citation type="submission" date="2022-07" db="EMBL/GenBank/DDBJ databases">
        <authorList>
            <person name="Goncalves M.F.M."/>
            <person name="Hilario S."/>
            <person name="Van De Peer Y."/>
            <person name="Esteves A.C."/>
            <person name="Alves A."/>
        </authorList>
    </citation>
    <scope>NUCLEOTIDE SEQUENCE</scope>
    <source>
        <strain evidence="6">MUM 19.33</strain>
    </source>
</reference>
<keyword evidence="1" id="KW-0645">Protease</keyword>
<feature type="domain" description="Peptidase M10 metallopeptidase" evidence="5">
    <location>
        <begin position="128"/>
        <end position="209"/>
    </location>
</feature>
<keyword evidence="3" id="KW-0378">Hydrolase</keyword>
<proteinExistence type="predicted"/>
<dbReference type="SUPFAM" id="SSF55486">
    <property type="entry name" value="Metalloproteases ('zincins'), catalytic domain"/>
    <property type="match status" value="1"/>
</dbReference>
<sequence length="271" mass="30181">MMANNQVPLNGTKAKHDRRVAAVHYIQDKFGEDKVKVVDPAKVLQKRGTSTSSTTDSSAATDGLENHYNCLTEKFDPSSVASILVGLFREIPRWEYGSVVNFAAYGGGYPQDGDAEFAALRLWEAAEQWNSYDLGVKFAWVDNLEDAAFVLEYGGDKEGVLASAFFPNSQPLSTMFVYKKALETSDTYRKILKNIFLHELGHVLGLRHEFALDPHRFEGGALIYGARNPKSVMSYEFPPEVQESDITDTKGFYKLKGLDSGMLKIKDYIPG</sequence>
<keyword evidence="7" id="KW-1185">Reference proteome</keyword>
<dbReference type="GeneID" id="75832204"/>
<evidence type="ECO:0000259" key="5">
    <source>
        <dbReference type="Pfam" id="PF00413"/>
    </source>
</evidence>
<accession>A0A9Q0BCF7</accession>
<comment type="caution">
    <text evidence="6">The sequence shown here is derived from an EMBL/GenBank/DDBJ whole genome shotgun (WGS) entry which is preliminary data.</text>
</comment>
<evidence type="ECO:0000256" key="1">
    <source>
        <dbReference type="ARBA" id="ARBA00022670"/>
    </source>
</evidence>
<reference evidence="6" key="1">
    <citation type="journal article" date="2021" name="J Fungi (Basel)">
        <title>Genomic and Metabolomic Analyses of the Marine Fungus Emericellopsis cladophorae: Insights into Saltwater Adaptability Mechanisms and Its Biosynthetic Potential.</title>
        <authorList>
            <person name="Goncalves M.F.M."/>
            <person name="Hilario S."/>
            <person name="Van de Peer Y."/>
            <person name="Esteves A.C."/>
            <person name="Alves A."/>
        </authorList>
    </citation>
    <scope>NUCLEOTIDE SEQUENCE</scope>
    <source>
        <strain evidence="6">MUM 19.33</strain>
    </source>
</reference>
<protein>
    <submittedName>
        <fullName evidence="6">Metallopeptidase</fullName>
    </submittedName>
</protein>
<dbReference type="InterPro" id="IPR024079">
    <property type="entry name" value="MetalloPept_cat_dom_sf"/>
</dbReference>
<dbReference type="GO" id="GO:0006508">
    <property type="term" value="P:proteolysis"/>
    <property type="evidence" value="ECO:0007669"/>
    <property type="project" value="UniProtKB-KW"/>
</dbReference>
<evidence type="ECO:0000313" key="7">
    <source>
        <dbReference type="Proteomes" id="UP001055219"/>
    </source>
</evidence>
<dbReference type="GO" id="GO:0031012">
    <property type="term" value="C:extracellular matrix"/>
    <property type="evidence" value="ECO:0007669"/>
    <property type="project" value="InterPro"/>
</dbReference>
<dbReference type="Pfam" id="PF00413">
    <property type="entry name" value="Peptidase_M10"/>
    <property type="match status" value="1"/>
</dbReference>
<organism evidence="6 7">
    <name type="scientific">Emericellopsis cladophorae</name>
    <dbReference type="NCBI Taxonomy" id="2686198"/>
    <lineage>
        <taxon>Eukaryota</taxon>
        <taxon>Fungi</taxon>
        <taxon>Dikarya</taxon>
        <taxon>Ascomycota</taxon>
        <taxon>Pezizomycotina</taxon>
        <taxon>Sordariomycetes</taxon>
        <taxon>Hypocreomycetidae</taxon>
        <taxon>Hypocreales</taxon>
        <taxon>Bionectriaceae</taxon>
        <taxon>Emericellopsis</taxon>
    </lineage>
</organism>
<evidence type="ECO:0000256" key="3">
    <source>
        <dbReference type="ARBA" id="ARBA00022801"/>
    </source>
</evidence>
<dbReference type="AlphaFoldDB" id="A0A9Q0BCF7"/>
<dbReference type="OrthoDB" id="406838at2759"/>
<keyword evidence="2" id="KW-0479">Metal-binding</keyword>
<dbReference type="GO" id="GO:0008270">
    <property type="term" value="F:zinc ion binding"/>
    <property type="evidence" value="ECO:0007669"/>
    <property type="project" value="InterPro"/>
</dbReference>
<evidence type="ECO:0000256" key="2">
    <source>
        <dbReference type="ARBA" id="ARBA00022723"/>
    </source>
</evidence>
<dbReference type="Proteomes" id="UP001055219">
    <property type="component" value="Unassembled WGS sequence"/>
</dbReference>
<dbReference type="GO" id="GO:0004222">
    <property type="term" value="F:metalloendopeptidase activity"/>
    <property type="evidence" value="ECO:0007669"/>
    <property type="project" value="InterPro"/>
</dbReference>
<keyword evidence="4" id="KW-0862">Zinc</keyword>
<dbReference type="RefSeq" id="XP_051360547.1">
    <property type="nucleotide sequence ID" value="XM_051508252.1"/>
</dbReference>
<evidence type="ECO:0000313" key="6">
    <source>
        <dbReference type="EMBL" id="KAI6779691.1"/>
    </source>
</evidence>